<comment type="caution">
    <text evidence="3">The sequence shown here is derived from an EMBL/GenBank/DDBJ whole genome shotgun (WGS) entry which is preliminary data.</text>
</comment>
<dbReference type="Proteomes" id="UP001501570">
    <property type="component" value="Unassembled WGS sequence"/>
</dbReference>
<organism evidence="3 4">
    <name type="scientific">Rugosimonospora acidiphila</name>
    <dbReference type="NCBI Taxonomy" id="556531"/>
    <lineage>
        <taxon>Bacteria</taxon>
        <taxon>Bacillati</taxon>
        <taxon>Actinomycetota</taxon>
        <taxon>Actinomycetes</taxon>
        <taxon>Micromonosporales</taxon>
        <taxon>Micromonosporaceae</taxon>
        <taxon>Rugosimonospora</taxon>
    </lineage>
</organism>
<protein>
    <recommendedName>
        <fullName evidence="2">Glycosyltransferase 2-like domain-containing protein</fullName>
    </recommendedName>
</protein>
<dbReference type="Gene3D" id="3.90.550.10">
    <property type="entry name" value="Spore Coat Polysaccharide Biosynthesis Protein SpsA, Chain A"/>
    <property type="match status" value="1"/>
</dbReference>
<evidence type="ECO:0000259" key="2">
    <source>
        <dbReference type="Pfam" id="PF00535"/>
    </source>
</evidence>
<dbReference type="EMBL" id="BAABJQ010000005">
    <property type="protein sequence ID" value="GAA5183014.1"/>
    <property type="molecule type" value="Genomic_DNA"/>
</dbReference>
<keyword evidence="4" id="KW-1185">Reference proteome</keyword>
<dbReference type="InterPro" id="IPR050834">
    <property type="entry name" value="Glycosyltransf_2"/>
</dbReference>
<evidence type="ECO:0000313" key="4">
    <source>
        <dbReference type="Proteomes" id="UP001501570"/>
    </source>
</evidence>
<reference evidence="4" key="1">
    <citation type="journal article" date="2019" name="Int. J. Syst. Evol. Microbiol.">
        <title>The Global Catalogue of Microorganisms (GCM) 10K type strain sequencing project: providing services to taxonomists for standard genome sequencing and annotation.</title>
        <authorList>
            <consortium name="The Broad Institute Genomics Platform"/>
            <consortium name="The Broad Institute Genome Sequencing Center for Infectious Disease"/>
            <person name="Wu L."/>
            <person name="Ma J."/>
        </authorList>
    </citation>
    <scope>NUCLEOTIDE SEQUENCE [LARGE SCALE GENOMIC DNA]</scope>
    <source>
        <strain evidence="4">JCM 18304</strain>
    </source>
</reference>
<dbReference type="PANTHER" id="PTHR43685:SF11">
    <property type="entry name" value="GLYCOSYLTRANSFERASE TAGX-RELATED"/>
    <property type="match status" value="1"/>
</dbReference>
<feature type="domain" description="Glycosyltransferase 2-like" evidence="2">
    <location>
        <begin position="32"/>
        <end position="165"/>
    </location>
</feature>
<name>A0ABP9RP24_9ACTN</name>
<sequence length="395" mass="42912">MLSTAAQRLALIGETGARVVRPRPMRSRPLVSVVIPCYNYGRYLPGCVASVLGQPDVDIEVVIVDDASPDGSAETVRRLVAGDPRMRAIYHETNQGHITTYNDGLATVRGEYLVLLSADDLLVPGALGRATALMEAHPSVGLAYGATVDFTDTPPPARTEATTWTVWAGQDWLANRCRRGRNPLLSPEAVMRTSVYQKLGGYRADLPHAADLAMWLGAAMVSDVGYVGGADQAYYRVHAQSMSKSVNAGWVIDLQQRLRTFDVTLGEASRSAETAALLAAAHRALARQALGHAIDAWVSAAGRAATPDDAGRRGVESHRDSATPDDGTEALVENLVDVAMSADPDATRLPEWRVLRRIRGRSGGALRRSPSFRVRQSTRDLTDRVRWRRWRRAGV</sequence>
<dbReference type="Pfam" id="PF00535">
    <property type="entry name" value="Glycos_transf_2"/>
    <property type="match status" value="1"/>
</dbReference>
<evidence type="ECO:0000313" key="3">
    <source>
        <dbReference type="EMBL" id="GAA5183014.1"/>
    </source>
</evidence>
<gene>
    <name evidence="3" type="ORF">GCM10023322_21250</name>
</gene>
<dbReference type="InterPro" id="IPR001173">
    <property type="entry name" value="Glyco_trans_2-like"/>
</dbReference>
<dbReference type="RefSeq" id="WP_345628450.1">
    <property type="nucleotide sequence ID" value="NZ_BAABJQ010000005.1"/>
</dbReference>
<feature type="compositionally biased region" description="Basic and acidic residues" evidence="1">
    <location>
        <begin position="309"/>
        <end position="322"/>
    </location>
</feature>
<proteinExistence type="predicted"/>
<dbReference type="SUPFAM" id="SSF53448">
    <property type="entry name" value="Nucleotide-diphospho-sugar transferases"/>
    <property type="match status" value="1"/>
</dbReference>
<evidence type="ECO:0000256" key="1">
    <source>
        <dbReference type="SAM" id="MobiDB-lite"/>
    </source>
</evidence>
<dbReference type="InterPro" id="IPR029044">
    <property type="entry name" value="Nucleotide-diphossugar_trans"/>
</dbReference>
<feature type="region of interest" description="Disordered" evidence="1">
    <location>
        <begin position="305"/>
        <end position="327"/>
    </location>
</feature>
<dbReference type="PANTHER" id="PTHR43685">
    <property type="entry name" value="GLYCOSYLTRANSFERASE"/>
    <property type="match status" value="1"/>
</dbReference>
<accession>A0ABP9RP24</accession>